<dbReference type="Gene3D" id="3.40.50.1820">
    <property type="entry name" value="alpha/beta hydrolase"/>
    <property type="match status" value="1"/>
</dbReference>
<dbReference type="SUPFAM" id="SSF53474">
    <property type="entry name" value="alpha/beta-Hydrolases"/>
    <property type="match status" value="1"/>
</dbReference>
<keyword evidence="1" id="KW-0378">Hydrolase</keyword>
<dbReference type="InterPro" id="IPR011659">
    <property type="entry name" value="WD40"/>
</dbReference>
<dbReference type="Pfam" id="PF07676">
    <property type="entry name" value="PD40"/>
    <property type="match status" value="2"/>
</dbReference>
<dbReference type="GO" id="GO:0004252">
    <property type="term" value="F:serine-type endopeptidase activity"/>
    <property type="evidence" value="ECO:0007669"/>
    <property type="project" value="TreeGrafter"/>
</dbReference>
<dbReference type="RefSeq" id="WP_076431691.1">
    <property type="nucleotide sequence ID" value="NZ_FTNO01000005.1"/>
</dbReference>
<proteinExistence type="predicted"/>
<dbReference type="AlphaFoldDB" id="A0A1N7DYC8"/>
<dbReference type="InterPro" id="IPR029058">
    <property type="entry name" value="AB_hydrolase_fold"/>
</dbReference>
<name>A0A1N7DYC8_9EURY</name>
<feature type="region of interest" description="Disordered" evidence="3">
    <location>
        <begin position="95"/>
        <end position="121"/>
    </location>
</feature>
<organism evidence="5 6">
    <name type="scientific">Haladaptatus litoreus</name>
    <dbReference type="NCBI Taxonomy" id="553468"/>
    <lineage>
        <taxon>Archaea</taxon>
        <taxon>Methanobacteriati</taxon>
        <taxon>Methanobacteriota</taxon>
        <taxon>Stenosarchaea group</taxon>
        <taxon>Halobacteria</taxon>
        <taxon>Halobacteriales</taxon>
        <taxon>Haladaptataceae</taxon>
        <taxon>Haladaptatus</taxon>
    </lineage>
</organism>
<dbReference type="OrthoDB" id="25019at2157"/>
<evidence type="ECO:0000313" key="6">
    <source>
        <dbReference type="Proteomes" id="UP000186914"/>
    </source>
</evidence>
<feature type="domain" description="Peptidase S9 prolyl oligopeptidase catalytic" evidence="4">
    <location>
        <begin position="479"/>
        <end position="680"/>
    </location>
</feature>
<dbReference type="Proteomes" id="UP000186914">
    <property type="component" value="Unassembled WGS sequence"/>
</dbReference>
<keyword evidence="6" id="KW-1185">Reference proteome</keyword>
<sequence length="686" mass="75947">MTETFETSDFYDLTLATDLALSPSGDRLAFVASEFDRDEDDRRTSLFVVSTDGSDSPYRLSRASDAGSPKWSPDGSKLAFLAARDEDAALSVRNDIGDSDAEEGDESGDENAATDDDEPKSQVWVFDLARGGDARQVTTRDEGVGEFDWGPKSERIVISARDPTEEQAEYLAERRDGGPVEISRLQHRFDGKGFLDDVTTYLFVVDVDTREERRLDDAYGGGAHEAGSGLQPAWGPERIAFLSNRTERPDDSSAVDVYTIDPDGENLRKVTDMELYASAPQWSPDGSQLAFIASDAVNWHIPTQVFVADTETGEYRSITESLDRTVAHANRVRWLDSDTLLAPIGDEGSTRLVRCFVDGSDPEFTLESQGDYQTIRTFDYAGETVALLSTEPETVGDLYAMDAGDLEFGEPARLTALNEAFEESHAMPGCRRVVYENESGDDIEGIVYFPADFDPEDSDPHPLVVSIHGGPISYDAPEFVFDYAYWADKGYVVFRPNYRGSSSYGREFSEILRGAWGSCEVDDVTSGVEHLVERGWVDDDRTFATGFSYGGITTGYLVTNTNRFAGAAAEHGIYDLRSCYGTDDAHKWWENDFGLPWENPETYDSASSITDVGNVETPLLVTAGGDDWRCPPSQSEQLYISVKKQGVPAKLVVYPDEHHNIGDPDRAIHRLEQLTEWFETHDPGQV</sequence>
<feature type="region of interest" description="Disordered" evidence="3">
    <location>
        <begin position="37"/>
        <end position="74"/>
    </location>
</feature>
<dbReference type="InterPro" id="IPR011042">
    <property type="entry name" value="6-blade_b-propeller_TolB-like"/>
</dbReference>
<dbReference type="GO" id="GO:0004177">
    <property type="term" value="F:aminopeptidase activity"/>
    <property type="evidence" value="ECO:0007669"/>
    <property type="project" value="UniProtKB-KW"/>
</dbReference>
<dbReference type="Pfam" id="PF00326">
    <property type="entry name" value="Peptidase_S9"/>
    <property type="match status" value="1"/>
</dbReference>
<gene>
    <name evidence="5" type="ORF">SAMN05421858_3853</name>
</gene>
<dbReference type="Gene3D" id="2.120.10.30">
    <property type="entry name" value="TolB, C-terminal domain"/>
    <property type="match status" value="2"/>
</dbReference>
<evidence type="ECO:0000259" key="4">
    <source>
        <dbReference type="Pfam" id="PF00326"/>
    </source>
</evidence>
<evidence type="ECO:0000256" key="2">
    <source>
        <dbReference type="ARBA" id="ARBA00022825"/>
    </source>
</evidence>
<feature type="compositionally biased region" description="Acidic residues" evidence="3">
    <location>
        <begin position="97"/>
        <end position="118"/>
    </location>
</feature>
<dbReference type="InterPro" id="IPR001375">
    <property type="entry name" value="Peptidase_S9_cat"/>
</dbReference>
<evidence type="ECO:0000256" key="3">
    <source>
        <dbReference type="SAM" id="MobiDB-lite"/>
    </source>
</evidence>
<keyword evidence="2" id="KW-0720">Serine protease</keyword>
<evidence type="ECO:0000256" key="1">
    <source>
        <dbReference type="ARBA" id="ARBA00022801"/>
    </source>
</evidence>
<dbReference type="PANTHER" id="PTHR42776">
    <property type="entry name" value="SERINE PEPTIDASE S9 FAMILY MEMBER"/>
    <property type="match status" value="1"/>
</dbReference>
<keyword evidence="5" id="KW-0031">Aminopeptidase</keyword>
<dbReference type="PANTHER" id="PTHR42776:SF27">
    <property type="entry name" value="DIPEPTIDYL PEPTIDASE FAMILY MEMBER 6"/>
    <property type="match status" value="1"/>
</dbReference>
<evidence type="ECO:0000313" key="5">
    <source>
        <dbReference type="EMBL" id="SIR80824.1"/>
    </source>
</evidence>
<accession>A0A1N7DYC8</accession>
<protein>
    <submittedName>
        <fullName evidence="5">Dipeptidyl aminopeptidase/acylaminoacyl peptidase</fullName>
    </submittedName>
</protein>
<reference evidence="6" key="1">
    <citation type="submission" date="2017-01" db="EMBL/GenBank/DDBJ databases">
        <authorList>
            <person name="Varghese N."/>
            <person name="Submissions S."/>
        </authorList>
    </citation>
    <scope>NUCLEOTIDE SEQUENCE [LARGE SCALE GENOMIC DNA]</scope>
    <source>
        <strain evidence="6">CGMCC 1.7737</strain>
    </source>
</reference>
<keyword evidence="5" id="KW-0645">Protease</keyword>
<dbReference type="SUPFAM" id="SSF82171">
    <property type="entry name" value="DPP6 N-terminal domain-like"/>
    <property type="match status" value="1"/>
</dbReference>
<dbReference type="EMBL" id="FTNO01000005">
    <property type="protein sequence ID" value="SIR80824.1"/>
    <property type="molecule type" value="Genomic_DNA"/>
</dbReference>
<dbReference type="GO" id="GO:0006508">
    <property type="term" value="P:proteolysis"/>
    <property type="evidence" value="ECO:0007669"/>
    <property type="project" value="InterPro"/>
</dbReference>